<dbReference type="PANTHER" id="PTHR48111:SF38">
    <property type="entry name" value="TWO-COMPONENT RESPONSE REGULATOR"/>
    <property type="match status" value="1"/>
</dbReference>
<dbReference type="InterPro" id="IPR001789">
    <property type="entry name" value="Sig_transdc_resp-reg_receiver"/>
</dbReference>
<feature type="domain" description="OmpR/PhoB-type" evidence="5">
    <location>
        <begin position="126"/>
        <end position="220"/>
    </location>
</feature>
<dbReference type="InterPro" id="IPR001867">
    <property type="entry name" value="OmpR/PhoB-type_DNA-bd"/>
</dbReference>
<dbReference type="Gene3D" id="1.10.10.10">
    <property type="entry name" value="Winged helix-like DNA-binding domain superfamily/Winged helix DNA-binding domain"/>
    <property type="match status" value="1"/>
</dbReference>
<dbReference type="PROSITE" id="PS51755">
    <property type="entry name" value="OMPR_PHOB"/>
    <property type="match status" value="1"/>
</dbReference>
<dbReference type="EMBL" id="JAUSXB010000001">
    <property type="protein sequence ID" value="MDQ0673925.1"/>
    <property type="molecule type" value="Genomic_DNA"/>
</dbReference>
<feature type="DNA-binding region" description="OmpR/PhoB-type" evidence="3">
    <location>
        <begin position="126"/>
        <end position="220"/>
    </location>
</feature>
<keyword evidence="7" id="KW-1185">Reference proteome</keyword>
<dbReference type="CDD" id="cd17574">
    <property type="entry name" value="REC_OmpR"/>
    <property type="match status" value="1"/>
</dbReference>
<evidence type="ECO:0000256" key="3">
    <source>
        <dbReference type="PROSITE-ProRule" id="PRU01091"/>
    </source>
</evidence>
<organism evidence="6 7">
    <name type="scientific">Pseudarthrobacter siccitolerans</name>
    <dbReference type="NCBI Taxonomy" id="861266"/>
    <lineage>
        <taxon>Bacteria</taxon>
        <taxon>Bacillati</taxon>
        <taxon>Actinomycetota</taxon>
        <taxon>Actinomycetes</taxon>
        <taxon>Micrococcales</taxon>
        <taxon>Micrococcaceae</taxon>
        <taxon>Pseudarthrobacter</taxon>
    </lineage>
</organism>
<dbReference type="SUPFAM" id="SSF52172">
    <property type="entry name" value="CheY-like"/>
    <property type="match status" value="1"/>
</dbReference>
<dbReference type="Gene3D" id="3.40.50.2300">
    <property type="match status" value="1"/>
</dbReference>
<reference evidence="6 7" key="1">
    <citation type="submission" date="2023-07" db="EMBL/GenBank/DDBJ databases">
        <title>Comparative genomics of wheat-associated soil bacteria to identify genetic determinants of phenazine resistance.</title>
        <authorList>
            <person name="Mouncey N."/>
        </authorList>
    </citation>
    <scope>NUCLEOTIDE SEQUENCE [LARGE SCALE GENOMIC DNA]</scope>
    <source>
        <strain evidence="6 7">W1I3</strain>
    </source>
</reference>
<dbReference type="SMART" id="SM00862">
    <property type="entry name" value="Trans_reg_C"/>
    <property type="match status" value="1"/>
</dbReference>
<dbReference type="SMART" id="SM00448">
    <property type="entry name" value="REC"/>
    <property type="match status" value="1"/>
</dbReference>
<keyword evidence="2" id="KW-0597">Phosphoprotein</keyword>
<dbReference type="RefSeq" id="WP_306635144.1">
    <property type="nucleotide sequence ID" value="NZ_JAUSXB010000001.1"/>
</dbReference>
<dbReference type="GO" id="GO:0003677">
    <property type="term" value="F:DNA binding"/>
    <property type="evidence" value="ECO:0007669"/>
    <property type="project" value="UniProtKB-KW"/>
</dbReference>
<proteinExistence type="predicted"/>
<gene>
    <name evidence="6" type="ORF">QFZ36_001486</name>
</gene>
<keyword evidence="1 3" id="KW-0238">DNA-binding</keyword>
<dbReference type="InterPro" id="IPR039420">
    <property type="entry name" value="WalR-like"/>
</dbReference>
<feature type="domain" description="Response regulatory" evidence="4">
    <location>
        <begin position="3"/>
        <end position="117"/>
    </location>
</feature>
<name>A0ABU0PIZ9_9MICC</name>
<dbReference type="Pfam" id="PF00072">
    <property type="entry name" value="Response_reg"/>
    <property type="match status" value="1"/>
</dbReference>
<accession>A0ABU0PIZ9</accession>
<evidence type="ECO:0000259" key="4">
    <source>
        <dbReference type="PROSITE" id="PS50110"/>
    </source>
</evidence>
<dbReference type="CDD" id="cd00383">
    <property type="entry name" value="trans_reg_C"/>
    <property type="match status" value="1"/>
</dbReference>
<dbReference type="Proteomes" id="UP001236806">
    <property type="component" value="Unassembled WGS sequence"/>
</dbReference>
<evidence type="ECO:0000256" key="2">
    <source>
        <dbReference type="PROSITE-ProRule" id="PRU00169"/>
    </source>
</evidence>
<evidence type="ECO:0000259" key="5">
    <source>
        <dbReference type="PROSITE" id="PS51755"/>
    </source>
</evidence>
<dbReference type="InterPro" id="IPR011006">
    <property type="entry name" value="CheY-like_superfamily"/>
</dbReference>
<feature type="modified residue" description="4-aspartylphosphate" evidence="2">
    <location>
        <position position="52"/>
    </location>
</feature>
<protein>
    <submittedName>
        <fullName evidence="6">DNA-binding response OmpR family regulator</fullName>
    </submittedName>
</protein>
<comment type="caution">
    <text evidence="6">The sequence shown here is derived from an EMBL/GenBank/DDBJ whole genome shotgun (WGS) entry which is preliminary data.</text>
</comment>
<dbReference type="PROSITE" id="PS50110">
    <property type="entry name" value="RESPONSE_REGULATORY"/>
    <property type="match status" value="1"/>
</dbReference>
<sequence>MTRILIADDEPRIASFITKGLTAAGFTTASVEDGIRALDYGSSGEFDLLILDIGMPRMDGLAVLAALRAMNCAVPVIVLTAKASLQDTLAALDGGADDYMTKPFRFEELLSRIRLRLRDNPGVRVPPVPVRGDVSLDVDLRSARVRGRTVPLSAREFAMARAFLENEGKLLTREQLLSRVWGYDFDGSSNVVDVYVGYLRNKLGPERFLSVRGAGYRFVAAPASPSKTSSGA</sequence>
<dbReference type="PANTHER" id="PTHR48111">
    <property type="entry name" value="REGULATOR OF RPOS"/>
    <property type="match status" value="1"/>
</dbReference>
<evidence type="ECO:0000256" key="1">
    <source>
        <dbReference type="ARBA" id="ARBA00023125"/>
    </source>
</evidence>
<dbReference type="Pfam" id="PF00486">
    <property type="entry name" value="Trans_reg_C"/>
    <property type="match status" value="1"/>
</dbReference>
<evidence type="ECO:0000313" key="7">
    <source>
        <dbReference type="Proteomes" id="UP001236806"/>
    </source>
</evidence>
<evidence type="ECO:0000313" key="6">
    <source>
        <dbReference type="EMBL" id="MDQ0673925.1"/>
    </source>
</evidence>
<dbReference type="InterPro" id="IPR036388">
    <property type="entry name" value="WH-like_DNA-bd_sf"/>
</dbReference>